<comment type="caution">
    <text evidence="3">The sequence shown here is derived from an EMBL/GenBank/DDBJ whole genome shotgun (WGS) entry which is preliminary data.</text>
</comment>
<name>A0A3N4GEE1_9LACT</name>
<dbReference type="Pfam" id="PF02302">
    <property type="entry name" value="PTS_IIB"/>
    <property type="match status" value="1"/>
</dbReference>
<sequence length="97" mass="10744">MKIYAVCQSGLGTSFMVEMNIKNALKARGVDLDDFQVDHGDVGSVSANMGDYFFFEKTLQDTLTNLPADKMVPLNSIIDKKEIQEKVDKILADNNIA</sequence>
<dbReference type="CDD" id="cd05563">
    <property type="entry name" value="PTS_IIB_ascorbate"/>
    <property type="match status" value="1"/>
</dbReference>
<dbReference type="GO" id="GO:0009401">
    <property type="term" value="P:phosphoenolpyruvate-dependent sugar phosphotransferase system"/>
    <property type="evidence" value="ECO:0007669"/>
    <property type="project" value="InterPro"/>
</dbReference>
<dbReference type="InterPro" id="IPR036095">
    <property type="entry name" value="PTS_EIIB-like_sf"/>
</dbReference>
<evidence type="ECO:0000256" key="1">
    <source>
        <dbReference type="ARBA" id="ARBA00022679"/>
    </source>
</evidence>
<evidence type="ECO:0000313" key="4">
    <source>
        <dbReference type="Proteomes" id="UP000273977"/>
    </source>
</evidence>
<organism evidence="3 4">
    <name type="scientific">Aerococcus agrisoli</name>
    <dbReference type="NCBI Taxonomy" id="2487350"/>
    <lineage>
        <taxon>Bacteria</taxon>
        <taxon>Bacillati</taxon>
        <taxon>Bacillota</taxon>
        <taxon>Bacilli</taxon>
        <taxon>Lactobacillales</taxon>
        <taxon>Aerococcaceae</taxon>
        <taxon>Aerococcus</taxon>
    </lineage>
</organism>
<keyword evidence="1" id="KW-0808">Transferase</keyword>
<dbReference type="SUPFAM" id="SSF52794">
    <property type="entry name" value="PTS system IIB component-like"/>
    <property type="match status" value="1"/>
</dbReference>
<protein>
    <submittedName>
        <fullName evidence="3">PTS sugar transporter subunit IIB</fullName>
    </submittedName>
</protein>
<dbReference type="RefSeq" id="WP_123781128.1">
    <property type="nucleotide sequence ID" value="NZ_RKMG01000034.1"/>
</dbReference>
<dbReference type="EMBL" id="RKMG01000034">
    <property type="protein sequence ID" value="RPA56960.1"/>
    <property type="molecule type" value="Genomic_DNA"/>
</dbReference>
<dbReference type="GO" id="GO:0008982">
    <property type="term" value="F:protein-N(PI)-phosphohistidine-sugar phosphotransferase activity"/>
    <property type="evidence" value="ECO:0007669"/>
    <property type="project" value="InterPro"/>
</dbReference>
<dbReference type="PROSITE" id="PS51099">
    <property type="entry name" value="PTS_EIIB_TYPE_2"/>
    <property type="match status" value="1"/>
</dbReference>
<dbReference type="InterPro" id="IPR013011">
    <property type="entry name" value="PTS_EIIB_2"/>
</dbReference>
<evidence type="ECO:0000259" key="2">
    <source>
        <dbReference type="PROSITE" id="PS51099"/>
    </source>
</evidence>
<keyword evidence="4" id="KW-1185">Reference proteome</keyword>
<reference evidence="3 4" key="1">
    <citation type="submission" date="2018-11" db="EMBL/GenBank/DDBJ databases">
        <title>Aerococcus sp. SJQ22, whole genome shotgun sequence.</title>
        <authorList>
            <person name="Sun L."/>
            <person name="Gao X."/>
            <person name="Chen W."/>
            <person name="Huang K."/>
        </authorList>
    </citation>
    <scope>NUCLEOTIDE SEQUENCE [LARGE SCALE GENOMIC DNA]</scope>
    <source>
        <strain evidence="3 4">SJQ22</strain>
    </source>
</reference>
<accession>A0A3N4GEE1</accession>
<evidence type="ECO:0000313" key="3">
    <source>
        <dbReference type="EMBL" id="RPA56960.1"/>
    </source>
</evidence>
<dbReference type="OrthoDB" id="6603449at2"/>
<dbReference type="Proteomes" id="UP000273977">
    <property type="component" value="Unassembled WGS sequence"/>
</dbReference>
<dbReference type="InterPro" id="IPR003501">
    <property type="entry name" value="PTS_EIIB_2/3"/>
</dbReference>
<keyword evidence="3" id="KW-0813">Transport</keyword>
<dbReference type="Gene3D" id="3.40.50.2300">
    <property type="match status" value="1"/>
</dbReference>
<keyword evidence="3" id="KW-0762">Sugar transport</keyword>
<feature type="domain" description="PTS EIIB type-2" evidence="2">
    <location>
        <begin position="1"/>
        <end position="95"/>
    </location>
</feature>
<proteinExistence type="predicted"/>
<dbReference type="AlphaFoldDB" id="A0A3N4GEE1"/>
<gene>
    <name evidence="3" type="ORF">EF384_08515</name>
</gene>